<reference evidence="1 2" key="1">
    <citation type="submission" date="2014-02" db="EMBL/GenBank/DDBJ databases">
        <authorList>
            <person name="Sears C."/>
            <person name="Carroll K."/>
            <person name="Sack B.R."/>
            <person name="Qadri F."/>
            <person name="Myers L.L."/>
            <person name="Chung G.-T."/>
            <person name="Escheverria P."/>
            <person name="Fraser C.M."/>
            <person name="Sadzewicz L."/>
            <person name="Shefchek K.A."/>
            <person name="Tallon L."/>
            <person name="Das S.P."/>
            <person name="Daugherty S."/>
            <person name="Mongodin E.F."/>
        </authorList>
    </citation>
    <scope>NUCLEOTIDE SEQUENCE [LARGE SCALE GENOMIC DNA]</scope>
    <source>
        <strain evidence="1 2">S36L11</strain>
    </source>
</reference>
<evidence type="ECO:0000313" key="1">
    <source>
        <dbReference type="EMBL" id="EXZ29175.1"/>
    </source>
</evidence>
<proteinExistence type="predicted"/>
<dbReference type="PATRIC" id="fig|1339327.3.peg.2250"/>
<dbReference type="AlphaFoldDB" id="A0A015X512"/>
<dbReference type="EMBL" id="JGDJ01000170">
    <property type="protein sequence ID" value="EXZ29175.1"/>
    <property type="molecule type" value="Genomic_DNA"/>
</dbReference>
<evidence type="ECO:0008006" key="3">
    <source>
        <dbReference type="Google" id="ProtNLM"/>
    </source>
</evidence>
<evidence type="ECO:0000313" key="2">
    <source>
        <dbReference type="Proteomes" id="UP000022082"/>
    </source>
</evidence>
<dbReference type="Proteomes" id="UP000022082">
    <property type="component" value="Unassembled WGS sequence"/>
</dbReference>
<dbReference type="RefSeq" id="WP_032556493.1">
    <property type="nucleotide sequence ID" value="NZ_JGDJ01000170.1"/>
</dbReference>
<name>A0A015X512_BACFG</name>
<dbReference type="InterPro" id="IPR009414">
    <property type="entry name" value="DUF1064"/>
</dbReference>
<accession>A0A015X512</accession>
<comment type="caution">
    <text evidence="1">The sequence shown here is derived from an EMBL/GenBank/DDBJ whole genome shotgun (WGS) entry which is preliminary data.</text>
</comment>
<gene>
    <name evidence="1" type="ORF">M136_1606</name>
</gene>
<organism evidence="1 2">
    <name type="scientific">Bacteroides fragilis str. S36L11</name>
    <dbReference type="NCBI Taxonomy" id="1339327"/>
    <lineage>
        <taxon>Bacteria</taxon>
        <taxon>Pseudomonadati</taxon>
        <taxon>Bacteroidota</taxon>
        <taxon>Bacteroidia</taxon>
        <taxon>Bacteroidales</taxon>
        <taxon>Bacteroidaceae</taxon>
        <taxon>Bacteroides</taxon>
    </lineage>
</organism>
<protein>
    <recommendedName>
        <fullName evidence="3">DUF1064 domain-containing protein</fullName>
    </recommendedName>
</protein>
<sequence length="116" mass="14005">MAKYNNTKYKGYDSIREYRRAQELKLLEKKGIISDLQEQCKYELIPAQYEYYEVKGVRKMLQKRKLLEKSLSYYADFVYYRDGELVVEDAKGMKTKEYIIKRKLMLSIHGIRIKEV</sequence>
<dbReference type="Pfam" id="PF06356">
    <property type="entry name" value="DUF1064"/>
    <property type="match status" value="1"/>
</dbReference>